<dbReference type="EMBL" id="RYZI01000023">
    <property type="protein sequence ID" value="RWA13601.1"/>
    <property type="molecule type" value="Genomic_DNA"/>
</dbReference>
<evidence type="ECO:0000259" key="2">
    <source>
        <dbReference type="Pfam" id="PF14661"/>
    </source>
</evidence>
<keyword evidence="4" id="KW-1185">Reference proteome</keyword>
<feature type="compositionally biased region" description="Polar residues" evidence="1">
    <location>
        <begin position="624"/>
        <end position="642"/>
    </location>
</feature>
<protein>
    <recommendedName>
        <fullName evidence="2">HAUS augmin-like complex subunit 6 N-terminal domain-containing protein</fullName>
    </recommendedName>
</protein>
<dbReference type="AlphaFoldDB" id="A0A439DGR9"/>
<evidence type="ECO:0000313" key="4">
    <source>
        <dbReference type="Proteomes" id="UP000286045"/>
    </source>
</evidence>
<dbReference type="InterPro" id="IPR028163">
    <property type="entry name" value="HAUS_6_N"/>
</dbReference>
<feature type="compositionally biased region" description="Basic and acidic residues" evidence="1">
    <location>
        <begin position="505"/>
        <end position="523"/>
    </location>
</feature>
<evidence type="ECO:0000313" key="3">
    <source>
        <dbReference type="EMBL" id="RWA13601.1"/>
    </source>
</evidence>
<organism evidence="3 4">
    <name type="scientific">Xylaria grammica</name>
    <dbReference type="NCBI Taxonomy" id="363999"/>
    <lineage>
        <taxon>Eukaryota</taxon>
        <taxon>Fungi</taxon>
        <taxon>Dikarya</taxon>
        <taxon>Ascomycota</taxon>
        <taxon>Pezizomycotina</taxon>
        <taxon>Sordariomycetes</taxon>
        <taxon>Xylariomycetidae</taxon>
        <taxon>Xylariales</taxon>
        <taxon>Xylariaceae</taxon>
        <taxon>Xylaria</taxon>
    </lineage>
</organism>
<dbReference type="Pfam" id="PF14661">
    <property type="entry name" value="HAUS6_N"/>
    <property type="match status" value="1"/>
</dbReference>
<gene>
    <name evidence="3" type="ORF">EKO27_g1489</name>
</gene>
<feature type="region of interest" description="Disordered" evidence="1">
    <location>
        <begin position="436"/>
        <end position="551"/>
    </location>
</feature>
<feature type="domain" description="HAUS augmin-like complex subunit 6 N-terminal" evidence="2">
    <location>
        <begin position="50"/>
        <end position="283"/>
    </location>
</feature>
<comment type="caution">
    <text evidence="3">The sequence shown here is derived from an EMBL/GenBank/DDBJ whole genome shotgun (WGS) entry which is preliminary data.</text>
</comment>
<proteinExistence type="predicted"/>
<feature type="region of interest" description="Disordered" evidence="1">
    <location>
        <begin position="624"/>
        <end position="663"/>
    </location>
</feature>
<sequence>MSSYQSNSSVVRTRSLRTTAKSTLTAPQTSTPLINKSPQIPTCTSNVLLFLTNLRLLDLDLEPDWPDITPATFSAKDAVGGQKKRIQCVEWALYQLFSLWDHNDAQNKLRPFYPPAEQVQSINLRAALVRSLEAAKKNGVLGRDVLIRKTMLDECKGERLEEVLSVFSSAVLKKLVAERALNSGPEYRPTISESISLENWGYTGDRTELNGLLLAHKASLRSILGKKRAAREKYRDFGDLLTVKERGIARRREQAEHSSQDGSIAISNAERAEVRRILRNNWAGNEQWVDGLLGASSSQKRGLLSTPFDDVWAGVQAGNITDLEGRSAGLLEQLEKRVDHQKSRLQKWEDFRRSTFGDIRPRVTRDPSPREKKNESSFDFTAHLKIDFNELMRSSNVKFDNPPPEYATMINGLTTELEGLKSRKIPDFSQLITNARRGPNGTTSAQFIPQEPVLDPVSDLSDWEDEPEEASLQPKVGASSANDDARLTTIPRGFSGSRRQLPIPRESRRVSPVRREDPAEFPKEHRRSRTEPCPTKVEHKPNAAEDYGFNDGGRFGEKQVLYSRPNQSRSAIRTNNALPLTPRSKSPAQLLADEILNSVNNASPSPMKKSRYTLTLAERTQMSMTRTTSFESEDVTPQQSPVKASYSEVGEELTIDNDPGRGEEYEDLITRTRRSMVGFEAARQKAQLERRRSQRKSKVAQRKDSYFPRVDEEAVGDLSVVEGLMEGGQDYVEQILLLNSKASVSRLAFTHLLKTHIRLDYPPSTALFIIKYQGSSLNTLTTPALCHFGVLKRRVWGAPRESGSRSRIKTFDE</sequence>
<evidence type="ECO:0000256" key="1">
    <source>
        <dbReference type="SAM" id="MobiDB-lite"/>
    </source>
</evidence>
<name>A0A439DGR9_9PEZI</name>
<dbReference type="STRING" id="363999.A0A439DGR9"/>
<reference evidence="3 4" key="1">
    <citation type="submission" date="2018-12" db="EMBL/GenBank/DDBJ databases">
        <title>Draft genome sequence of Xylaria grammica IHI A82.</title>
        <authorList>
            <person name="Buettner E."/>
            <person name="Kellner H."/>
        </authorList>
    </citation>
    <scope>NUCLEOTIDE SEQUENCE [LARGE SCALE GENOMIC DNA]</scope>
    <source>
        <strain evidence="3 4">IHI A82</strain>
    </source>
</reference>
<accession>A0A439DGR9</accession>
<dbReference type="Proteomes" id="UP000286045">
    <property type="component" value="Unassembled WGS sequence"/>
</dbReference>